<dbReference type="SUPFAM" id="SSF81383">
    <property type="entry name" value="F-box domain"/>
    <property type="match status" value="1"/>
</dbReference>
<name>A0A3B6JG19_WHEAT</name>
<proteinExistence type="predicted"/>
<dbReference type="Gramene" id="TraesRN4D0100242500.1">
    <property type="protein sequence ID" value="TraesRN4D0100242500.1"/>
    <property type="gene ID" value="TraesRN4D0100242500"/>
</dbReference>
<reference evidence="2" key="1">
    <citation type="submission" date="2018-08" db="EMBL/GenBank/DDBJ databases">
        <authorList>
            <person name="Rossello M."/>
        </authorList>
    </citation>
    <scope>NUCLEOTIDE SEQUENCE [LARGE SCALE GENOMIC DNA]</scope>
    <source>
        <strain evidence="2">cv. Chinese Spring</strain>
    </source>
</reference>
<dbReference type="Gramene" id="TraesCAD_scaffold_034110_01G000200.1">
    <property type="protein sequence ID" value="TraesCAD_scaffold_034110_01G000200.1"/>
    <property type="gene ID" value="TraesCAD_scaffold_034110_01G000200"/>
</dbReference>
<evidence type="ECO:0000259" key="1">
    <source>
        <dbReference type="PROSITE" id="PS50181"/>
    </source>
</evidence>
<dbReference type="AlphaFoldDB" id="A0A3B6JG19"/>
<dbReference type="InterPro" id="IPR055302">
    <property type="entry name" value="F-box_dom-containing"/>
</dbReference>
<organism evidence="2">
    <name type="scientific">Triticum aestivum</name>
    <name type="common">Wheat</name>
    <dbReference type="NCBI Taxonomy" id="4565"/>
    <lineage>
        <taxon>Eukaryota</taxon>
        <taxon>Viridiplantae</taxon>
        <taxon>Streptophyta</taxon>
        <taxon>Embryophyta</taxon>
        <taxon>Tracheophyta</taxon>
        <taxon>Spermatophyta</taxon>
        <taxon>Magnoliopsida</taxon>
        <taxon>Liliopsida</taxon>
        <taxon>Poales</taxon>
        <taxon>Poaceae</taxon>
        <taxon>BOP clade</taxon>
        <taxon>Pooideae</taxon>
        <taxon>Triticodae</taxon>
        <taxon>Triticeae</taxon>
        <taxon>Triticinae</taxon>
        <taxon>Triticum</taxon>
    </lineage>
</organism>
<feature type="domain" description="F-box" evidence="1">
    <location>
        <begin position="64"/>
        <end position="100"/>
    </location>
</feature>
<dbReference type="Gramene" id="TraesCS4D03G0234500.1">
    <property type="protein sequence ID" value="TraesCS4D03G0234500.1.CDS"/>
    <property type="gene ID" value="TraesCS4D03G0234500"/>
</dbReference>
<dbReference type="OrthoDB" id="629734at2759"/>
<dbReference type="Pfam" id="PF24758">
    <property type="entry name" value="LRR_At5g56370"/>
    <property type="match status" value="1"/>
</dbReference>
<dbReference type="InterPro" id="IPR001810">
    <property type="entry name" value="F-box_dom"/>
</dbReference>
<protein>
    <recommendedName>
        <fullName evidence="1">F-box domain-containing protein</fullName>
    </recommendedName>
</protein>
<dbReference type="STRING" id="4565.A0A3B6JG19"/>
<dbReference type="Pfam" id="PF00646">
    <property type="entry name" value="F-box"/>
    <property type="match status" value="1"/>
</dbReference>
<dbReference type="Gramene" id="TraesCS4D02G117600.1">
    <property type="protein sequence ID" value="TraesCS4D02G117600.1"/>
    <property type="gene ID" value="TraesCS4D02G117600"/>
</dbReference>
<dbReference type="EnsemblPlants" id="TraesCS4D02G117600.1">
    <property type="protein sequence ID" value="TraesCS4D02G117600.1"/>
    <property type="gene ID" value="TraesCS4D02G117600"/>
</dbReference>
<dbReference type="PANTHER" id="PTHR32141:SF41">
    <property type="entry name" value="OS04G0208600 PROTEIN"/>
    <property type="match status" value="1"/>
</dbReference>
<dbReference type="InterPro" id="IPR006566">
    <property type="entry name" value="FBD"/>
</dbReference>
<dbReference type="InterPro" id="IPR055411">
    <property type="entry name" value="LRR_FXL15/At3g58940/PEG3-like"/>
</dbReference>
<sequence length="520" mass="58350">MAAFLPPLPMDRASENLWWRRGKDPRDLEALIGCILSYIHLVLPGPPASRHAPGLNALLPHDHLDRLSLLPDTLLRNVLTRLPVMDAARTTALSRRWRGLWRSAPLVLVDAHLLPTSPTMQVQVSWDAARRVTSAVSRILAAHPGPFRCVHLTTSYMEEFRGLLARWLQLLAVKGMQELVLANRSWPLDLDLPATFYGMGTLFSYLALWKFPDTAGLPRAASFPNLRELGLFTVAMESRHMDFIISKSPVLEILCIQANLLMDRLTLVSRSIRCVQLIGASDLENVMDEAPKLERLIIWESFTRKGPGSHKRIKIGHASALSILGYLEPELHMLQIGNTTIKTGTKASPSTMVPTVKILCLKVCFGVRNEAKILPCFLRCFPNVESLDIESKKIAETTGKLNLKFWEESGAIECIRSHVDLMIFQNFRGDRCELSFLKFFLENAQMLTNLAIVCVNGSFGSLAEENAKVKPLFDTKWASNCCQLLLFESAFAEGQGLEMQNFERGYNFSVRDPFAIIVRA</sequence>
<dbReference type="PANTHER" id="PTHR32141">
    <property type="match status" value="1"/>
</dbReference>
<dbReference type="InterPro" id="IPR036047">
    <property type="entry name" value="F-box-like_dom_sf"/>
</dbReference>
<dbReference type="PROSITE" id="PS50181">
    <property type="entry name" value="FBOX"/>
    <property type="match status" value="1"/>
</dbReference>
<dbReference type="SUPFAM" id="SSF52047">
    <property type="entry name" value="RNI-like"/>
    <property type="match status" value="1"/>
</dbReference>
<reference evidence="2" key="2">
    <citation type="submission" date="2018-10" db="UniProtKB">
        <authorList>
            <consortium name="EnsemblPlants"/>
        </authorList>
    </citation>
    <scope>IDENTIFICATION</scope>
</reference>
<keyword evidence="3" id="KW-1185">Reference proteome</keyword>
<evidence type="ECO:0000313" key="3">
    <source>
        <dbReference type="Proteomes" id="UP000019116"/>
    </source>
</evidence>
<dbReference type="Pfam" id="PF08387">
    <property type="entry name" value="FBD"/>
    <property type="match status" value="1"/>
</dbReference>
<evidence type="ECO:0000313" key="2">
    <source>
        <dbReference type="EnsemblPlants" id="TraesCS4D02G117600.1"/>
    </source>
</evidence>
<dbReference type="Proteomes" id="UP000019116">
    <property type="component" value="Chromosome 4D"/>
</dbReference>
<dbReference type="Gramene" id="TraesROB_scaffold_033934_01G000200.1">
    <property type="protein sequence ID" value="TraesROB_scaffold_033934_01G000200.1"/>
    <property type="gene ID" value="TraesROB_scaffold_033934_01G000200"/>
</dbReference>
<accession>A0A3B6JG19</accession>